<comment type="subcellular location">
    <subcellularLocation>
        <location evidence="1">Membrane</location>
        <topology evidence="1">Multi-pass membrane protein</topology>
    </subcellularLocation>
</comment>
<proteinExistence type="predicted"/>
<dbReference type="Pfam" id="PF02361">
    <property type="entry name" value="CbiQ"/>
    <property type="match status" value="1"/>
</dbReference>
<dbReference type="eggNOG" id="COG0619">
    <property type="taxonomic scope" value="Bacteria"/>
</dbReference>
<dbReference type="AlphaFoldDB" id="A0A095Y4I2"/>
<dbReference type="RefSeq" id="WP_035121965.1">
    <property type="nucleotide sequence ID" value="NZ_JRNE01000047.1"/>
</dbReference>
<dbReference type="GO" id="GO:0005886">
    <property type="term" value="C:plasma membrane"/>
    <property type="evidence" value="ECO:0007669"/>
    <property type="project" value="TreeGrafter"/>
</dbReference>
<dbReference type="EMBL" id="JRNE01000047">
    <property type="protein sequence ID" value="KGF16966.1"/>
    <property type="molecule type" value="Genomic_DNA"/>
</dbReference>
<accession>A0A095Y4I2</accession>
<evidence type="ECO:0000313" key="6">
    <source>
        <dbReference type="EMBL" id="KGF16966.1"/>
    </source>
</evidence>
<dbReference type="InterPro" id="IPR003339">
    <property type="entry name" value="ABC/ECF_trnsptr_transmembrane"/>
</dbReference>
<reference evidence="6 7" key="1">
    <citation type="submission" date="2014-07" db="EMBL/GenBank/DDBJ databases">
        <authorList>
            <person name="McCorrison J."/>
            <person name="Sanka R."/>
            <person name="Torralba M."/>
            <person name="Gillis M."/>
            <person name="Haft D.H."/>
            <person name="Methe B."/>
            <person name="Sutton G."/>
            <person name="Nelson K.E."/>
        </authorList>
    </citation>
    <scope>NUCLEOTIDE SEQUENCE [LARGE SCALE GENOMIC DNA]</scope>
    <source>
        <strain evidence="6 7">DNF00450</strain>
    </source>
</reference>
<feature type="transmembrane region" description="Helical" evidence="5">
    <location>
        <begin position="70"/>
        <end position="91"/>
    </location>
</feature>
<gene>
    <name evidence="6" type="ORF">HMPREF1650_06435</name>
</gene>
<organism evidence="6 7">
    <name type="scientific">Corynebacterium freneyi DNF00450</name>
    <dbReference type="NCBI Taxonomy" id="1287475"/>
    <lineage>
        <taxon>Bacteria</taxon>
        <taxon>Bacillati</taxon>
        <taxon>Actinomycetota</taxon>
        <taxon>Actinomycetes</taxon>
        <taxon>Mycobacteriales</taxon>
        <taxon>Corynebacteriaceae</taxon>
        <taxon>Corynebacterium</taxon>
    </lineage>
</organism>
<evidence type="ECO:0000256" key="2">
    <source>
        <dbReference type="ARBA" id="ARBA00022692"/>
    </source>
</evidence>
<evidence type="ECO:0000256" key="3">
    <source>
        <dbReference type="ARBA" id="ARBA00022989"/>
    </source>
</evidence>
<feature type="transmembrane region" description="Helical" evidence="5">
    <location>
        <begin position="30"/>
        <end position="63"/>
    </location>
</feature>
<name>A0A095Y4I2_9CORY</name>
<dbReference type="PANTHER" id="PTHR33514:SF13">
    <property type="entry name" value="PROTEIN ABCI12, CHLOROPLASTIC"/>
    <property type="match status" value="1"/>
</dbReference>
<dbReference type="CDD" id="cd16914">
    <property type="entry name" value="EcfT"/>
    <property type="match status" value="1"/>
</dbReference>
<evidence type="ECO:0000313" key="7">
    <source>
        <dbReference type="Proteomes" id="UP000029548"/>
    </source>
</evidence>
<evidence type="ECO:0000256" key="5">
    <source>
        <dbReference type="SAM" id="Phobius"/>
    </source>
</evidence>
<sequence>MAGRGALVVPLSVYVKRDSPVHRMPALPKLGLVVAFIVVATIFARTIPTAAVALAVALCGYAVARIPLKVAVAQLLGAVPLLALIAVIQGLTGNWELGAMLFLQILACVIAATVLTLTTRVSDLMNAFDRLLAPLGRIGLPVATISLAMSLTLRLIPLQVQAVREVLDARRARGASASATAFGVPVIIRTIRRSRAMSDALLARGVGD</sequence>
<evidence type="ECO:0000256" key="1">
    <source>
        <dbReference type="ARBA" id="ARBA00004141"/>
    </source>
</evidence>
<keyword evidence="4 5" id="KW-0472">Membrane</keyword>
<keyword evidence="3 5" id="KW-1133">Transmembrane helix</keyword>
<feature type="transmembrane region" description="Helical" evidence="5">
    <location>
        <begin position="97"/>
        <end position="117"/>
    </location>
</feature>
<dbReference type="Proteomes" id="UP000029548">
    <property type="component" value="Unassembled WGS sequence"/>
</dbReference>
<dbReference type="PANTHER" id="PTHR33514">
    <property type="entry name" value="PROTEIN ABCI12, CHLOROPLASTIC"/>
    <property type="match status" value="1"/>
</dbReference>
<evidence type="ECO:0000256" key="4">
    <source>
        <dbReference type="ARBA" id="ARBA00023136"/>
    </source>
</evidence>
<evidence type="ECO:0008006" key="8">
    <source>
        <dbReference type="Google" id="ProtNLM"/>
    </source>
</evidence>
<feature type="transmembrane region" description="Helical" evidence="5">
    <location>
        <begin position="138"/>
        <end position="160"/>
    </location>
</feature>
<keyword evidence="2 5" id="KW-0812">Transmembrane</keyword>
<comment type="caution">
    <text evidence="6">The sequence shown here is derived from an EMBL/GenBank/DDBJ whole genome shotgun (WGS) entry which is preliminary data.</text>
</comment>
<protein>
    <recommendedName>
        <fullName evidence="8">Cobalt ABC transporter permease</fullName>
    </recommendedName>
</protein>